<organism evidence="1 2">
    <name type="scientific">Nocardia amamiensis</name>
    <dbReference type="NCBI Taxonomy" id="404578"/>
    <lineage>
        <taxon>Bacteria</taxon>
        <taxon>Bacillati</taxon>
        <taxon>Actinomycetota</taxon>
        <taxon>Actinomycetes</taxon>
        <taxon>Mycobacteriales</taxon>
        <taxon>Nocardiaceae</taxon>
        <taxon>Nocardia</taxon>
    </lineage>
</organism>
<dbReference type="SUPFAM" id="SSF56349">
    <property type="entry name" value="DNA breaking-rejoining enzymes"/>
    <property type="match status" value="1"/>
</dbReference>
<proteinExistence type="predicted"/>
<dbReference type="InterPro" id="IPR011010">
    <property type="entry name" value="DNA_brk_join_enz"/>
</dbReference>
<dbReference type="Proteomes" id="UP000702209">
    <property type="component" value="Unassembled WGS sequence"/>
</dbReference>
<evidence type="ECO:0008006" key="3">
    <source>
        <dbReference type="Google" id="ProtNLM"/>
    </source>
</evidence>
<protein>
    <recommendedName>
        <fullName evidence="3">Tyr recombinase domain-containing protein</fullName>
    </recommendedName>
</protein>
<keyword evidence="2" id="KW-1185">Reference proteome</keyword>
<accession>A0ABS0D3E8</accession>
<sequence>MTRALFPTTHVAFAYVVLFGAYTGIVPDGIAELGVTDIDWAGDATILLDYVKGRTGPQSLALPRKAVRLLEQWLKHSALLRGFVADELRTALWIRLSQNLWCSATR</sequence>
<comment type="caution">
    <text evidence="1">The sequence shown here is derived from an EMBL/GenBank/DDBJ whole genome shotgun (WGS) entry which is preliminary data.</text>
</comment>
<gene>
    <name evidence="1" type="ORF">IU459_36335</name>
</gene>
<dbReference type="RefSeq" id="WP_195134124.1">
    <property type="nucleotide sequence ID" value="NZ_JADLQX010000083.1"/>
</dbReference>
<evidence type="ECO:0000313" key="2">
    <source>
        <dbReference type="Proteomes" id="UP000702209"/>
    </source>
</evidence>
<dbReference type="EMBL" id="JADLQX010000083">
    <property type="protein sequence ID" value="MBF6302945.1"/>
    <property type="molecule type" value="Genomic_DNA"/>
</dbReference>
<reference evidence="1 2" key="1">
    <citation type="submission" date="2020-10" db="EMBL/GenBank/DDBJ databases">
        <title>Identification of Nocardia species via Next-generation sequencing and recognition of intraspecies genetic diversity.</title>
        <authorList>
            <person name="Li P."/>
            <person name="Li P."/>
            <person name="Lu B."/>
        </authorList>
    </citation>
    <scope>NUCLEOTIDE SEQUENCE [LARGE SCALE GENOMIC DNA]</scope>
    <source>
        <strain evidence="1 2">BJ06-0157</strain>
    </source>
</reference>
<evidence type="ECO:0000313" key="1">
    <source>
        <dbReference type="EMBL" id="MBF6302945.1"/>
    </source>
</evidence>
<name>A0ABS0D3E8_9NOCA</name>